<dbReference type="PROSITE" id="PS51857">
    <property type="entry name" value="CSD_2"/>
    <property type="match status" value="1"/>
</dbReference>
<dbReference type="PANTHER" id="PTHR11544">
    <property type="entry name" value="COLD SHOCK DOMAIN CONTAINING PROTEINS"/>
    <property type="match status" value="1"/>
</dbReference>
<accession>A0A523W2V5</accession>
<evidence type="ECO:0000256" key="2">
    <source>
        <dbReference type="ARBA" id="ARBA00022490"/>
    </source>
</evidence>
<sequence length="69" mass="7901">MQGAKGKIKRLMKQGRYGLITAQDGRDLFFHRTDVRGLRFESLKEGQSVEFEVEKGPRGPRAVNVRPKE</sequence>
<evidence type="ECO:0000256" key="3">
    <source>
        <dbReference type="RuleBase" id="RU000408"/>
    </source>
</evidence>
<dbReference type="PROSITE" id="PS00352">
    <property type="entry name" value="CSD_1"/>
    <property type="match status" value="1"/>
</dbReference>
<dbReference type="InterPro" id="IPR019844">
    <property type="entry name" value="CSD_CS"/>
</dbReference>
<dbReference type="PRINTS" id="PR00050">
    <property type="entry name" value="COLDSHOCK"/>
</dbReference>
<evidence type="ECO:0000313" key="6">
    <source>
        <dbReference type="Proteomes" id="UP000319130"/>
    </source>
</evidence>
<dbReference type="GO" id="GO:0003676">
    <property type="term" value="F:nucleic acid binding"/>
    <property type="evidence" value="ECO:0007669"/>
    <property type="project" value="InterPro"/>
</dbReference>
<dbReference type="GO" id="GO:0005737">
    <property type="term" value="C:cytoplasm"/>
    <property type="evidence" value="ECO:0007669"/>
    <property type="project" value="UniProtKB-SubCell"/>
</dbReference>
<dbReference type="InterPro" id="IPR012156">
    <property type="entry name" value="Cold_shock_CspA"/>
</dbReference>
<dbReference type="InterPro" id="IPR012340">
    <property type="entry name" value="NA-bd_OB-fold"/>
</dbReference>
<proteinExistence type="predicted"/>
<dbReference type="SUPFAM" id="SSF50249">
    <property type="entry name" value="Nucleic acid-binding proteins"/>
    <property type="match status" value="1"/>
</dbReference>
<dbReference type="Gene3D" id="2.40.50.140">
    <property type="entry name" value="Nucleic acid-binding proteins"/>
    <property type="match status" value="1"/>
</dbReference>
<feature type="domain" description="CSD" evidence="4">
    <location>
        <begin position="3"/>
        <end position="67"/>
    </location>
</feature>
<name>A0A523W2V5_UNCAE</name>
<dbReference type="InterPro" id="IPR050181">
    <property type="entry name" value="Cold_shock_domain"/>
</dbReference>
<organism evidence="5 6">
    <name type="scientific">Aerophobetes bacterium</name>
    <dbReference type="NCBI Taxonomy" id="2030807"/>
    <lineage>
        <taxon>Bacteria</taxon>
        <taxon>Candidatus Aerophobota</taxon>
    </lineage>
</organism>
<dbReference type="SMART" id="SM00357">
    <property type="entry name" value="CSP"/>
    <property type="match status" value="1"/>
</dbReference>
<keyword evidence="2" id="KW-0963">Cytoplasm</keyword>
<dbReference type="EMBL" id="SOIZ01000251">
    <property type="protein sequence ID" value="TET61355.1"/>
    <property type="molecule type" value="Genomic_DNA"/>
</dbReference>
<evidence type="ECO:0000313" key="5">
    <source>
        <dbReference type="EMBL" id="TET61355.1"/>
    </source>
</evidence>
<dbReference type="InterPro" id="IPR011129">
    <property type="entry name" value="CSD"/>
</dbReference>
<evidence type="ECO:0000256" key="1">
    <source>
        <dbReference type="ARBA" id="ARBA00004496"/>
    </source>
</evidence>
<evidence type="ECO:0000259" key="4">
    <source>
        <dbReference type="PROSITE" id="PS51857"/>
    </source>
</evidence>
<dbReference type="PIRSF" id="PIRSF002599">
    <property type="entry name" value="Cold_shock_A"/>
    <property type="match status" value="1"/>
</dbReference>
<dbReference type="InterPro" id="IPR002059">
    <property type="entry name" value="CSP_DNA-bd"/>
</dbReference>
<gene>
    <name evidence="5" type="ORF">E3J48_05665</name>
</gene>
<dbReference type="Pfam" id="PF00313">
    <property type="entry name" value="CSD"/>
    <property type="match status" value="1"/>
</dbReference>
<protein>
    <submittedName>
        <fullName evidence="5">Cold shock domain-containing protein</fullName>
    </submittedName>
</protein>
<dbReference type="Proteomes" id="UP000319130">
    <property type="component" value="Unassembled WGS sequence"/>
</dbReference>
<reference evidence="5 6" key="1">
    <citation type="submission" date="2019-03" db="EMBL/GenBank/DDBJ databases">
        <title>Metabolic potential of uncultured bacteria and archaea associated with petroleum seepage in deep-sea sediments.</title>
        <authorList>
            <person name="Dong X."/>
            <person name="Hubert C."/>
        </authorList>
    </citation>
    <scope>NUCLEOTIDE SEQUENCE [LARGE SCALE GENOMIC DNA]</scope>
    <source>
        <strain evidence="5">E29_bin52</strain>
    </source>
</reference>
<dbReference type="AlphaFoldDB" id="A0A523W2V5"/>
<comment type="subcellular location">
    <subcellularLocation>
        <location evidence="1 3">Cytoplasm</location>
    </subcellularLocation>
</comment>
<comment type="caution">
    <text evidence="5">The sequence shown here is derived from an EMBL/GenBank/DDBJ whole genome shotgun (WGS) entry which is preliminary data.</text>
</comment>